<evidence type="ECO:0000256" key="2">
    <source>
        <dbReference type="ARBA" id="ARBA00007594"/>
    </source>
</evidence>
<proteinExistence type="inferred from homology"/>
<dbReference type="GO" id="GO:0000462">
    <property type="term" value="P:maturation of SSU-rRNA from tricistronic rRNA transcript (SSU-rRNA, 5.8S rRNA, LSU-rRNA)"/>
    <property type="evidence" value="ECO:0007669"/>
    <property type="project" value="TreeGrafter"/>
</dbReference>
<dbReference type="InterPro" id="IPR030387">
    <property type="entry name" value="G_Bms1/Tsr1_dom"/>
</dbReference>
<feature type="compositionally biased region" description="Basic residues" evidence="13">
    <location>
        <begin position="955"/>
        <end position="964"/>
    </location>
</feature>
<feature type="compositionally biased region" description="Acidic residues" evidence="13">
    <location>
        <begin position="424"/>
        <end position="443"/>
    </location>
</feature>
<dbReference type="CDD" id="cd01657">
    <property type="entry name" value="Ribosomal_L7_archeal_euk"/>
    <property type="match status" value="1"/>
</dbReference>
<dbReference type="Pfam" id="PF22298">
    <property type="entry name" value="Tsr1_G-like"/>
    <property type="match status" value="1"/>
</dbReference>
<dbReference type="GO" id="GO:0003924">
    <property type="term" value="F:GTPase activity"/>
    <property type="evidence" value="ECO:0007669"/>
    <property type="project" value="TreeGrafter"/>
</dbReference>
<keyword evidence="6" id="KW-0687">Ribonucleoprotein</keyword>
<dbReference type="InterPro" id="IPR012988">
    <property type="entry name" value="Ribosomal_uL30_N_euk"/>
</dbReference>
<dbReference type="PROSITE" id="PS00634">
    <property type="entry name" value="RIBOSOMAL_L30"/>
    <property type="match status" value="1"/>
</dbReference>
<evidence type="ECO:0000256" key="10">
    <source>
        <dbReference type="ARBA" id="ARBA00040575"/>
    </source>
</evidence>
<evidence type="ECO:0000256" key="12">
    <source>
        <dbReference type="ARBA" id="ARBA00055388"/>
    </source>
</evidence>
<dbReference type="Pfam" id="PF08142">
    <property type="entry name" value="AARP2CN"/>
    <property type="match status" value="1"/>
</dbReference>
<evidence type="ECO:0000256" key="13">
    <source>
        <dbReference type="SAM" id="MobiDB-lite"/>
    </source>
</evidence>
<dbReference type="InterPro" id="IPR012948">
    <property type="entry name" value="AARP2CN"/>
</dbReference>
<comment type="subcellular location">
    <subcellularLocation>
        <location evidence="1">Nucleus</location>
        <location evidence="1">Nucleolus</location>
    </subcellularLocation>
</comment>
<dbReference type="InterPro" id="IPR039761">
    <property type="entry name" value="Bms1/Tsr1"/>
</dbReference>
<comment type="function">
    <text evidence="12">Binds to G-rich structures in 28S rRNA and in mRNAs. Plays a regulatory role in the translation apparatus; inhibits cell-free translation of mRNAs.</text>
</comment>
<comment type="similarity">
    <text evidence="8">Belongs to the TRAFAC class translation factor GTPase superfamily. Bms1-like GTPase family. TSR1 subfamily.</text>
</comment>
<feature type="region of interest" description="Disordered" evidence="13">
    <location>
        <begin position="916"/>
        <end position="969"/>
    </location>
</feature>
<feature type="region of interest" description="Disordered" evidence="13">
    <location>
        <begin position="819"/>
        <end position="846"/>
    </location>
</feature>
<dbReference type="NCBIfam" id="TIGR01310">
    <property type="entry name" value="uL30_euk"/>
    <property type="match status" value="1"/>
</dbReference>
<dbReference type="FunFam" id="3.30.1390.20:FF:000003">
    <property type="entry name" value="60S ribosomal protein L7"/>
    <property type="match status" value="1"/>
</dbReference>
<organism evidence="15 16">
    <name type="scientific">Portunus trituberculatus</name>
    <name type="common">Swimming crab</name>
    <name type="synonym">Neptunus trituberculatus</name>
    <dbReference type="NCBI Taxonomy" id="210409"/>
    <lineage>
        <taxon>Eukaryota</taxon>
        <taxon>Metazoa</taxon>
        <taxon>Ecdysozoa</taxon>
        <taxon>Arthropoda</taxon>
        <taxon>Crustacea</taxon>
        <taxon>Multicrustacea</taxon>
        <taxon>Malacostraca</taxon>
        <taxon>Eumalacostraca</taxon>
        <taxon>Eucarida</taxon>
        <taxon>Decapoda</taxon>
        <taxon>Pleocyemata</taxon>
        <taxon>Brachyura</taxon>
        <taxon>Eubrachyura</taxon>
        <taxon>Portunoidea</taxon>
        <taxon>Portunidae</taxon>
        <taxon>Portuninae</taxon>
        <taxon>Portunus</taxon>
    </lineage>
</organism>
<dbReference type="GO" id="GO:0005840">
    <property type="term" value="C:ribosome"/>
    <property type="evidence" value="ECO:0007669"/>
    <property type="project" value="UniProtKB-KW"/>
</dbReference>
<sequence length="1250" mass="141598">MAMSQAHRPSALKQQNKKHRTLGHKSKSSIAKSNKGRVAAKNLSKKIKFELNREQRKNQAKQIRASKKEEAAFRKRSLGTQFKPPFLVSVVPLSPSINPRSVLVALGECDEGATVSTSPQGITHISSQRFKQRFSFVIPPANDLYAILDSVKTSDTLLLLWPGEEELGGDADLLLSSIMAQGLPTPVHVVTDLEELAQKEGAVGQEMETDELEQDLGSKLSLDPQPTHFKPHKKHQMKQNLIKEIETRFPGSAKLHTVEKPQDALLILRHIGAQKQRPIFFRDNRPHIMAEKLEFLPEGPTGTLRVHGYLRGKPISVNGLVHIPGWGEFQMSAISIYQADPYPLDRRGKEDNMIGAEIRLLGEADSNIQETLISTNEVDPMEGEQTWPTEEELAEAEKFTAPKTRTKRVPKGTSDYQAAWIVDSDNEEGSIGDDEDDGDDSNMEEYAPVDAISQDGMSQDDGNDEDEESDEEYETVTVTENEGANYDEKVDYGEEMGALQKMREAREDAMFPDEVDTPQDVAARIRFQKYRGLQSFRTSVWDPNENLPLDYSRIFQFEDFQRTRKRVLREETYGAEPGGYLMIDVKEVPHHLYKEHIATHSPLVMFGLLPHEQKMSVVNFVVKSHPQGHFRPIKSKERLIFHLGFRRFANCPIFSEHTTGNKHKFARYFHPGSTVVATMFAPITFSPASVLVFRERADGAQDLVATGSLLSVDPKRIVTKRVVLSGHPFKVNRKTAVVRYMFFNREDVMWFKPVELRTKWGRRGHIKEPLGTHGHMKCFFNGQLKSQDTILLNLYKRMFPKWTMDPFVARPPPLYTFHTAHHSDSDDEEEEEAQQPSRKRSKMCHSEAAGIPRAKVHCRDPFNIYEWWVSLFCLRVVLRNTLGSQVAALWHLSGVVWLALPQPLYYTVCSSGGKTAAPAPAKRLRVRKKKPADPALRKVAKPKTVAPAKSADAKKTKRTRRPPKPTRAEIAKARVAKAAAKAEKAKAAKAAKPAKPAEAKKPAPAKAGASKKLPAVPEILLKRRKRRVATKKHKIAAIIQAKKALRTKRMTIFRRAEKYIKEYRKVEKQEVDLIREAKKEGSVIVPAEAKLAFVIRIRGVNQIHPKVRKVLQLFRLLQINNGVFVKLNKATINMLRIAEPFIAWGYPNLKTVKQLVYKRGFGKIEHRRIPLTNNEMIEKKLKSKGIICVEDLVHEIYTVGDNFQAATNYLWPFKLNNPTGGWRKKTTHFVEGGDFGNREDQINSLLARMI</sequence>
<name>A0A5B7CLG8_PORTR</name>
<dbReference type="EMBL" id="VSRR010000108">
    <property type="protein sequence ID" value="MPC10260.1"/>
    <property type="molecule type" value="Genomic_DNA"/>
</dbReference>
<evidence type="ECO:0000256" key="7">
    <source>
        <dbReference type="ARBA" id="ARBA00037087"/>
    </source>
</evidence>
<dbReference type="GO" id="GO:0000479">
    <property type="term" value="P:endonucleolytic cleavage of tricistronic rRNA transcript (SSU-rRNA, 5.8S rRNA, LSU-rRNA)"/>
    <property type="evidence" value="ECO:0007669"/>
    <property type="project" value="TreeGrafter"/>
</dbReference>
<evidence type="ECO:0000313" key="15">
    <source>
        <dbReference type="EMBL" id="MPC10260.1"/>
    </source>
</evidence>
<dbReference type="Proteomes" id="UP000324222">
    <property type="component" value="Unassembled WGS sequence"/>
</dbReference>
<evidence type="ECO:0000256" key="6">
    <source>
        <dbReference type="ARBA" id="ARBA00023274"/>
    </source>
</evidence>
<dbReference type="Gene3D" id="3.30.1390.20">
    <property type="entry name" value="Ribosomal protein L30, ferredoxin-like fold domain"/>
    <property type="match status" value="1"/>
</dbReference>
<evidence type="ECO:0000256" key="1">
    <source>
        <dbReference type="ARBA" id="ARBA00004604"/>
    </source>
</evidence>
<comment type="caution">
    <text evidence="15">The sequence shown here is derived from an EMBL/GenBank/DDBJ whole genome shotgun (WGS) entry which is preliminary data.</text>
</comment>
<evidence type="ECO:0000259" key="14">
    <source>
        <dbReference type="PROSITE" id="PS51714"/>
    </source>
</evidence>
<dbReference type="PANTHER" id="PTHR12858">
    <property type="entry name" value="RIBOSOME BIOGENESIS PROTEIN"/>
    <property type="match status" value="1"/>
</dbReference>
<evidence type="ECO:0000256" key="5">
    <source>
        <dbReference type="ARBA" id="ARBA00023242"/>
    </source>
</evidence>
<dbReference type="InterPro" id="IPR036919">
    <property type="entry name" value="Ribo_uL30_ferredoxin-like_sf"/>
</dbReference>
<evidence type="ECO:0000256" key="3">
    <source>
        <dbReference type="ARBA" id="ARBA00022517"/>
    </source>
</evidence>
<accession>A0A5B7CLG8</accession>
<keyword evidence="16" id="KW-1185">Reference proteome</keyword>
<keyword evidence="4" id="KW-0689">Ribosomal protein</keyword>
<evidence type="ECO:0000313" key="16">
    <source>
        <dbReference type="Proteomes" id="UP000324222"/>
    </source>
</evidence>
<feature type="domain" description="Bms1-type G" evidence="14">
    <location>
        <begin position="84"/>
        <end position="277"/>
    </location>
</feature>
<dbReference type="PROSITE" id="PS51714">
    <property type="entry name" value="G_BMS1"/>
    <property type="match status" value="1"/>
</dbReference>
<dbReference type="GO" id="GO:0005730">
    <property type="term" value="C:nucleolus"/>
    <property type="evidence" value="ECO:0007669"/>
    <property type="project" value="UniProtKB-SubCell"/>
</dbReference>
<dbReference type="InterPro" id="IPR005998">
    <property type="entry name" value="Ribosomal_uL30_euk"/>
</dbReference>
<dbReference type="GO" id="GO:0005525">
    <property type="term" value="F:GTP binding"/>
    <property type="evidence" value="ECO:0007669"/>
    <property type="project" value="TreeGrafter"/>
</dbReference>
<comment type="similarity">
    <text evidence="2">Belongs to the universal ribosomal protein uL30 family.</text>
</comment>
<dbReference type="Pfam" id="PF00327">
    <property type="entry name" value="Ribosomal_L30"/>
    <property type="match status" value="1"/>
</dbReference>
<feature type="region of interest" description="Disordered" evidence="13">
    <location>
        <begin position="985"/>
        <end position="1009"/>
    </location>
</feature>
<dbReference type="PANTHER" id="PTHR12858:SF1">
    <property type="entry name" value="PRE-RRNA-PROCESSING PROTEIN TSR1 HOMOLOG"/>
    <property type="match status" value="1"/>
</dbReference>
<comment type="function">
    <text evidence="7">Required during maturation of the 40S ribosomal subunit in the nucleolus.</text>
</comment>
<feature type="region of interest" description="Disordered" evidence="13">
    <location>
        <begin position="374"/>
        <end position="477"/>
    </location>
</feature>
<gene>
    <name evidence="15" type="primary">tsr1</name>
    <name evidence="15" type="ORF">E2C01_002892</name>
</gene>
<dbReference type="AlphaFoldDB" id="A0A5B7CLG8"/>
<dbReference type="Pfam" id="PF08079">
    <property type="entry name" value="Ribosomal_L30_N"/>
    <property type="match status" value="1"/>
</dbReference>
<evidence type="ECO:0000256" key="4">
    <source>
        <dbReference type="ARBA" id="ARBA00022980"/>
    </source>
</evidence>
<dbReference type="InterPro" id="IPR018038">
    <property type="entry name" value="Ribosomal_uL30_CS"/>
</dbReference>
<reference evidence="15 16" key="1">
    <citation type="submission" date="2019-05" db="EMBL/GenBank/DDBJ databases">
        <title>Another draft genome of Portunus trituberculatus and its Hox gene families provides insights of decapod evolution.</title>
        <authorList>
            <person name="Jeong J.-H."/>
            <person name="Song I."/>
            <person name="Kim S."/>
            <person name="Choi T."/>
            <person name="Kim D."/>
            <person name="Ryu S."/>
            <person name="Kim W."/>
        </authorList>
    </citation>
    <scope>NUCLEOTIDE SEQUENCE [LARGE SCALE GENOMIC DNA]</scope>
    <source>
        <tissue evidence="15">Muscle</tissue>
    </source>
</reference>
<keyword evidence="5" id="KW-0539">Nucleus</keyword>
<dbReference type="InterPro" id="IPR035808">
    <property type="entry name" value="Ribosomal_uL30_euk_arc"/>
</dbReference>
<keyword evidence="3" id="KW-0690">Ribosome biogenesis</keyword>
<feature type="compositionally biased region" description="Basic residues" evidence="13">
    <location>
        <begin position="15"/>
        <end position="27"/>
    </location>
</feature>
<dbReference type="SMART" id="SM00785">
    <property type="entry name" value="AARP2CN"/>
    <property type="match status" value="1"/>
</dbReference>
<evidence type="ECO:0000256" key="11">
    <source>
        <dbReference type="ARBA" id="ARBA00041271"/>
    </source>
</evidence>
<dbReference type="SMART" id="SM01362">
    <property type="entry name" value="DUF663"/>
    <property type="match status" value="1"/>
</dbReference>
<protein>
    <recommendedName>
        <fullName evidence="10">Large ribosomal subunit protein uL30</fullName>
    </recommendedName>
    <alternativeName>
        <fullName evidence="11">60S ribosomal protein L7</fullName>
    </alternativeName>
    <alternativeName>
        <fullName evidence="9">Pre-rRNA-processing protein TSR1 homolog</fullName>
    </alternativeName>
</protein>
<feature type="region of interest" description="Disordered" evidence="13">
    <location>
        <begin position="1"/>
        <end position="41"/>
    </location>
</feature>
<dbReference type="Pfam" id="PF04950">
    <property type="entry name" value="RIBIOP_C"/>
    <property type="match status" value="1"/>
</dbReference>
<dbReference type="FunFam" id="3.30.1390.20:FF:000002">
    <property type="entry name" value="60S ribosomal protein L7"/>
    <property type="match status" value="1"/>
</dbReference>
<feature type="compositionally biased region" description="Acidic residues" evidence="13">
    <location>
        <begin position="461"/>
        <end position="474"/>
    </location>
</feature>
<dbReference type="GO" id="GO:0030688">
    <property type="term" value="C:preribosome, small subunit precursor"/>
    <property type="evidence" value="ECO:0007669"/>
    <property type="project" value="TreeGrafter"/>
</dbReference>
<dbReference type="InterPro" id="IPR007034">
    <property type="entry name" value="BMS1_TSR1_C"/>
</dbReference>
<dbReference type="OrthoDB" id="28644at2759"/>
<dbReference type="InterPro" id="IPR016082">
    <property type="entry name" value="Ribosomal_uL30_ferredoxin-like"/>
</dbReference>
<dbReference type="GO" id="GO:0034511">
    <property type="term" value="F:U3 snoRNA binding"/>
    <property type="evidence" value="ECO:0007669"/>
    <property type="project" value="TreeGrafter"/>
</dbReference>
<evidence type="ECO:0000256" key="8">
    <source>
        <dbReference type="ARBA" id="ARBA00038288"/>
    </source>
</evidence>
<dbReference type="SUPFAM" id="SSF55129">
    <property type="entry name" value="Ribosomal protein L30p/L7e"/>
    <property type="match status" value="1"/>
</dbReference>
<evidence type="ECO:0000256" key="9">
    <source>
        <dbReference type="ARBA" id="ARBA00040070"/>
    </source>
</evidence>